<dbReference type="SUPFAM" id="SSF46689">
    <property type="entry name" value="Homeodomain-like"/>
    <property type="match status" value="2"/>
</dbReference>
<dbReference type="InterPro" id="IPR009057">
    <property type="entry name" value="Homeodomain-like_sf"/>
</dbReference>
<dbReference type="InterPro" id="IPR020449">
    <property type="entry name" value="Tscrpt_reg_AraC-type_HTH"/>
</dbReference>
<dbReference type="InterPro" id="IPR018062">
    <property type="entry name" value="HTH_AraC-typ_CS"/>
</dbReference>
<dbReference type="PANTHER" id="PTHR42713">
    <property type="entry name" value="HISTIDINE KINASE-RELATED"/>
    <property type="match status" value="1"/>
</dbReference>
<comment type="caution">
    <text evidence="11">The sequence shown here is derived from an EMBL/GenBank/DDBJ whole genome shotgun (WGS) entry which is preliminary data.</text>
</comment>
<comment type="subcellular location">
    <subcellularLocation>
        <location evidence="1">Cytoplasm</location>
    </subcellularLocation>
</comment>
<dbReference type="Proteomes" id="UP001493487">
    <property type="component" value="Unassembled WGS sequence"/>
</dbReference>
<dbReference type="EMBL" id="JASKHM010000010">
    <property type="protein sequence ID" value="MEQ4484372.1"/>
    <property type="molecule type" value="Genomic_DNA"/>
</dbReference>
<proteinExistence type="predicted"/>
<dbReference type="InterPro" id="IPR018060">
    <property type="entry name" value="HTH_AraC"/>
</dbReference>
<evidence type="ECO:0000256" key="8">
    <source>
        <dbReference type="PROSITE-ProRule" id="PRU00169"/>
    </source>
</evidence>
<evidence type="ECO:0000313" key="12">
    <source>
        <dbReference type="Proteomes" id="UP001493487"/>
    </source>
</evidence>
<dbReference type="InterPro" id="IPR011006">
    <property type="entry name" value="CheY-like_superfamily"/>
</dbReference>
<dbReference type="InterPro" id="IPR001789">
    <property type="entry name" value="Sig_transdc_resp-reg_receiver"/>
</dbReference>
<evidence type="ECO:0000259" key="9">
    <source>
        <dbReference type="PROSITE" id="PS01124"/>
    </source>
</evidence>
<dbReference type="SUPFAM" id="SSF52172">
    <property type="entry name" value="CheY-like"/>
    <property type="match status" value="1"/>
</dbReference>
<keyword evidence="7" id="KW-0804">Transcription</keyword>
<evidence type="ECO:0000256" key="3">
    <source>
        <dbReference type="ARBA" id="ARBA00022553"/>
    </source>
</evidence>
<keyword evidence="12" id="KW-1185">Reference proteome</keyword>
<sequence length="540" mass="60895">MYRVLLVDDELEIRSGLKLKIDWSSHQFMIAGEAQDGREALALLEKDPYDLILTDIRMPIMSGLELLKQCAENYPRTKVIVLSGHDDFHYVKAAMQCGARDYLLKPVVRSELSNILGKLREELDLEKQVVSEKQAMQHQLQKSYSMQREQHLLEWISNDDDDRALTLRSEVERLGLGEWLNDNARLQFISVEFRIPEGRLGDQPEGNGLFRLAFQLVCRETAQDPVWDDSVFAFYHRSYPHMMHFLVSSASEREGEIRKDSLCTQIQSHIQRYLKVETVIGVGTPFHGSGSIRNGFLTALLAWSQSQSGVKSQIVSPDPSHDAIAELFPEVEKRLSIALENGDLGSFASTIEAVVQTGNYPVQGVASFIVRVMLLLDQTASKHRLDIPETQHWLFPDPMWQHRSAASALSHLTGIAAQVIEGIKKSRVSGGVEAVEAIRRYIEVSFMNELSLTMLADRFHINPTYLSELFKKQTGTTFSDYLTQVRIGRAADLLGDPNMRLSDIAELVGFANASYLSSVFKKQYGVSPNEYRNHPGSPPT</sequence>
<dbReference type="PROSITE" id="PS50110">
    <property type="entry name" value="RESPONSE_REGULATORY"/>
    <property type="match status" value="1"/>
</dbReference>
<accession>A0ABV1KXY7</accession>
<evidence type="ECO:0000256" key="2">
    <source>
        <dbReference type="ARBA" id="ARBA00022490"/>
    </source>
</evidence>
<keyword evidence="2" id="KW-0963">Cytoplasm</keyword>
<dbReference type="PANTHER" id="PTHR42713:SF3">
    <property type="entry name" value="TRANSCRIPTIONAL REGULATORY PROTEIN HPTR"/>
    <property type="match status" value="1"/>
</dbReference>
<evidence type="ECO:0000259" key="10">
    <source>
        <dbReference type="PROSITE" id="PS50110"/>
    </source>
</evidence>
<dbReference type="SMART" id="SM00342">
    <property type="entry name" value="HTH_ARAC"/>
    <property type="match status" value="1"/>
</dbReference>
<dbReference type="CDD" id="cd17536">
    <property type="entry name" value="REC_YesN-like"/>
    <property type="match status" value="1"/>
</dbReference>
<evidence type="ECO:0000256" key="7">
    <source>
        <dbReference type="ARBA" id="ARBA00023163"/>
    </source>
</evidence>
<dbReference type="PROSITE" id="PS00041">
    <property type="entry name" value="HTH_ARAC_FAMILY_1"/>
    <property type="match status" value="1"/>
</dbReference>
<dbReference type="Gene3D" id="1.10.10.60">
    <property type="entry name" value="Homeodomain-like"/>
    <property type="match status" value="2"/>
</dbReference>
<feature type="domain" description="HTH araC/xylS-type" evidence="9">
    <location>
        <begin position="436"/>
        <end position="534"/>
    </location>
</feature>
<dbReference type="RefSeq" id="WP_232186750.1">
    <property type="nucleotide sequence ID" value="NZ_JAIOAP010000009.1"/>
</dbReference>
<protein>
    <submittedName>
        <fullName evidence="11">Response regulator</fullName>
    </submittedName>
</protein>
<dbReference type="PRINTS" id="PR00032">
    <property type="entry name" value="HTHARAC"/>
</dbReference>
<keyword evidence="5" id="KW-0805">Transcription regulation</keyword>
<evidence type="ECO:0000256" key="5">
    <source>
        <dbReference type="ARBA" id="ARBA00023015"/>
    </source>
</evidence>
<evidence type="ECO:0000256" key="6">
    <source>
        <dbReference type="ARBA" id="ARBA00023125"/>
    </source>
</evidence>
<dbReference type="Pfam" id="PF00072">
    <property type="entry name" value="Response_reg"/>
    <property type="match status" value="1"/>
</dbReference>
<dbReference type="PROSITE" id="PS01124">
    <property type="entry name" value="HTH_ARAC_FAMILY_2"/>
    <property type="match status" value="1"/>
</dbReference>
<keyword evidence="3 8" id="KW-0597">Phosphoprotein</keyword>
<gene>
    <name evidence="11" type="ORF">QJS35_18400</name>
</gene>
<organism evidence="11 12">
    <name type="scientific">Cohnella silvisoli</name>
    <dbReference type="NCBI Taxonomy" id="2873699"/>
    <lineage>
        <taxon>Bacteria</taxon>
        <taxon>Bacillati</taxon>
        <taxon>Bacillota</taxon>
        <taxon>Bacilli</taxon>
        <taxon>Bacillales</taxon>
        <taxon>Paenibacillaceae</taxon>
        <taxon>Cohnella</taxon>
    </lineage>
</organism>
<dbReference type="InterPro" id="IPR051552">
    <property type="entry name" value="HptR"/>
</dbReference>
<keyword evidence="6" id="KW-0238">DNA-binding</keyword>
<evidence type="ECO:0000256" key="4">
    <source>
        <dbReference type="ARBA" id="ARBA00023012"/>
    </source>
</evidence>
<evidence type="ECO:0000313" key="11">
    <source>
        <dbReference type="EMBL" id="MEQ4484372.1"/>
    </source>
</evidence>
<dbReference type="Pfam" id="PF12833">
    <property type="entry name" value="HTH_18"/>
    <property type="match status" value="1"/>
</dbReference>
<dbReference type="SMART" id="SM00448">
    <property type="entry name" value="REC"/>
    <property type="match status" value="1"/>
</dbReference>
<reference evidence="11 12" key="1">
    <citation type="journal article" date="2023" name="Genome Announc.">
        <title>Pan-Genome Analyses of the Genus Cohnella and Proposal of the Novel Species Cohnella silvisoli sp. nov., Isolated from Forest Soil.</title>
        <authorList>
            <person name="Wang C."/>
            <person name="Mao L."/>
            <person name="Bao G."/>
            <person name="Zhu H."/>
        </authorList>
    </citation>
    <scope>NUCLEOTIDE SEQUENCE [LARGE SCALE GENOMIC DNA]</scope>
    <source>
        <strain evidence="11 12">NL03-T5-1</strain>
    </source>
</reference>
<dbReference type="Gene3D" id="3.40.50.2300">
    <property type="match status" value="1"/>
</dbReference>
<evidence type="ECO:0000256" key="1">
    <source>
        <dbReference type="ARBA" id="ARBA00004496"/>
    </source>
</evidence>
<name>A0ABV1KXY7_9BACL</name>
<feature type="modified residue" description="4-aspartylphosphate" evidence="8">
    <location>
        <position position="55"/>
    </location>
</feature>
<keyword evidence="4" id="KW-0902">Two-component regulatory system</keyword>
<feature type="domain" description="Response regulatory" evidence="10">
    <location>
        <begin position="3"/>
        <end position="120"/>
    </location>
</feature>